<evidence type="ECO:0000256" key="1">
    <source>
        <dbReference type="SAM" id="MobiDB-lite"/>
    </source>
</evidence>
<accession>A0A098SAG7</accession>
<evidence type="ECO:0000313" key="2">
    <source>
        <dbReference type="EMBL" id="KGE89131.1"/>
    </source>
</evidence>
<dbReference type="RefSeq" id="WP_044216981.1">
    <property type="nucleotide sequence ID" value="NZ_JBKAGJ010000001.1"/>
</dbReference>
<dbReference type="InterPro" id="IPR036105">
    <property type="entry name" value="DiNase_FeMo-co_biosyn_sf"/>
</dbReference>
<keyword evidence="3" id="KW-1185">Reference proteome</keyword>
<organism evidence="2 3">
    <name type="scientific">Phaeodactylibacter xiamenensis</name>
    <dbReference type="NCBI Taxonomy" id="1524460"/>
    <lineage>
        <taxon>Bacteria</taxon>
        <taxon>Pseudomonadati</taxon>
        <taxon>Bacteroidota</taxon>
        <taxon>Saprospiria</taxon>
        <taxon>Saprospirales</taxon>
        <taxon>Haliscomenobacteraceae</taxon>
        <taxon>Phaeodactylibacter</taxon>
    </lineage>
</organism>
<evidence type="ECO:0000313" key="3">
    <source>
        <dbReference type="Proteomes" id="UP000029736"/>
    </source>
</evidence>
<dbReference type="STRING" id="1524460.IX84_05010"/>
<dbReference type="EMBL" id="JPOS01000012">
    <property type="protein sequence ID" value="KGE89131.1"/>
    <property type="molecule type" value="Genomic_DNA"/>
</dbReference>
<feature type="region of interest" description="Disordered" evidence="1">
    <location>
        <begin position="43"/>
        <end position="62"/>
    </location>
</feature>
<feature type="compositionally biased region" description="Basic residues" evidence="1">
    <location>
        <begin position="47"/>
        <end position="56"/>
    </location>
</feature>
<dbReference type="AlphaFoldDB" id="A0A098SAG7"/>
<gene>
    <name evidence="2" type="ORF">IX84_05010</name>
</gene>
<protein>
    <submittedName>
        <fullName evidence="2">Uncharacterized protein</fullName>
    </submittedName>
</protein>
<proteinExistence type="predicted"/>
<dbReference type="Proteomes" id="UP000029736">
    <property type="component" value="Unassembled WGS sequence"/>
</dbReference>
<dbReference type="Gene3D" id="3.30.420.130">
    <property type="entry name" value="Dinitrogenase iron-molybdenum cofactor biosynthesis domain"/>
    <property type="match status" value="1"/>
</dbReference>
<dbReference type="SUPFAM" id="SSF53146">
    <property type="entry name" value="Nitrogenase accessory factor-like"/>
    <property type="match status" value="1"/>
</dbReference>
<reference evidence="2 3" key="1">
    <citation type="journal article" date="2014" name="Int. J. Syst. Evol. Microbiol.">
        <title>Phaeodactylibacter xiamenensis gen. nov., sp. nov., a member of the family Saprospiraceae isolated from the marine alga Phaeodactylum tricornutum.</title>
        <authorList>
            <person name="Chen Z.Jr."/>
            <person name="Lei X."/>
            <person name="Lai Q."/>
            <person name="Li Y."/>
            <person name="Zhang B."/>
            <person name="Zhang J."/>
            <person name="Zhang H."/>
            <person name="Yang L."/>
            <person name="Zheng W."/>
            <person name="Tian Y."/>
            <person name="Yu Z."/>
            <person name="Xu H.Jr."/>
            <person name="Zheng T."/>
        </authorList>
    </citation>
    <scope>NUCLEOTIDE SEQUENCE [LARGE SCALE GENOMIC DNA]</scope>
    <source>
        <strain evidence="2 3">KD52</strain>
    </source>
</reference>
<sequence>MFIAIATDGQGHIPRQHFGEASHFEIIELKDGIVTPFKTISNVQQHHSGHGQHGAHHGSGGKAKEIIRQLKSNGVSLLAGQQFGPNIKKICAHFGTFLTTTPYVQELQTLMEANAARLEGQMLEPKDGCYPLFRIKSGTIAIQHLKGLV</sequence>
<comment type="caution">
    <text evidence="2">The sequence shown here is derived from an EMBL/GenBank/DDBJ whole genome shotgun (WGS) entry which is preliminary data.</text>
</comment>
<name>A0A098SAG7_9BACT</name>